<dbReference type="EMBL" id="AM902716">
    <property type="protein sequence ID" value="CAP44766.1"/>
    <property type="molecule type" value="Genomic_DNA"/>
</dbReference>
<sequence>MSMYANVADLVEQFGETEIVELTDRERTGEIDTAVAERALEDASAEIDGYLAARYRLPISEPLRLLTLLCTDIARYRLQRGVATDQARQRYEDAVAMLKRIQSGQMNMPLATRPPAVAEPMVMPSAGRTFDDDALQGW</sequence>
<reference evidence="1 2" key="1">
    <citation type="journal article" date="2008" name="BMC Genomics">
        <title>The missing link: Bordetella petrii is endowed with both the metabolic versatility of environmental bacteria and virulence traits of pathogenic Bordetellae.</title>
        <authorList>
            <person name="Gross R."/>
            <person name="Guzman C.A."/>
            <person name="Sebaihia M."/>
            <person name="Martins Dos Santos V.A."/>
            <person name="Pieper D.H."/>
            <person name="Koebnik R."/>
            <person name="Lechner M."/>
            <person name="Bartels D."/>
            <person name="Buhrmester J."/>
            <person name="Choudhuri J.V."/>
            <person name="Ebensen T."/>
            <person name="Gaigalat L."/>
            <person name="Herrmann S."/>
            <person name="Khachane A.N."/>
            <person name="Larisch C."/>
            <person name="Link S."/>
            <person name="Linke B."/>
            <person name="Meyer F."/>
            <person name="Mormann S."/>
            <person name="Nakunst D."/>
            <person name="Rueckert C."/>
            <person name="Schneiker-Bekel S."/>
            <person name="Schulze K."/>
            <person name="Vorhoelter F.J."/>
            <person name="Yevsa T."/>
            <person name="Engle J.T."/>
            <person name="Goldman W.E."/>
            <person name="Puehler A."/>
            <person name="Goebel U.B."/>
            <person name="Goesmann A."/>
            <person name="Bloecker H."/>
            <person name="Kaiser O."/>
            <person name="Martinez-Arias R."/>
        </authorList>
    </citation>
    <scope>NUCLEOTIDE SEQUENCE [LARGE SCALE GENOMIC DNA]</scope>
    <source>
        <strain evidence="2">ATCC BAA-461 / DSM 12804 / CCUG 43448 / CIP 107267 / Se-1111R</strain>
    </source>
</reference>
<name>A9ID58_BORPD</name>
<organism evidence="1 2">
    <name type="scientific">Bordetella petrii (strain ATCC BAA-461 / DSM 12804 / CCUG 43448 / CIP 107267 / Se-1111R)</name>
    <dbReference type="NCBI Taxonomy" id="340100"/>
    <lineage>
        <taxon>Bacteria</taxon>
        <taxon>Pseudomonadati</taxon>
        <taxon>Pseudomonadota</taxon>
        <taxon>Betaproteobacteria</taxon>
        <taxon>Burkholderiales</taxon>
        <taxon>Alcaligenaceae</taxon>
        <taxon>Bordetella</taxon>
    </lineage>
</organism>
<dbReference type="AlphaFoldDB" id="A9ID58"/>
<gene>
    <name evidence="1" type="primary">gp36</name>
    <name evidence="1" type="ordered locus">Bpet4415</name>
</gene>
<dbReference type="Proteomes" id="UP000001225">
    <property type="component" value="Chromosome"/>
</dbReference>
<protein>
    <submittedName>
        <fullName evidence="1">Phage-related protein</fullName>
    </submittedName>
</protein>
<accession>A9ID58</accession>
<keyword evidence="2" id="KW-1185">Reference proteome</keyword>
<evidence type="ECO:0000313" key="1">
    <source>
        <dbReference type="EMBL" id="CAP44766.1"/>
    </source>
</evidence>
<dbReference type="KEGG" id="bpt:Bpet4415"/>
<evidence type="ECO:0000313" key="2">
    <source>
        <dbReference type="Proteomes" id="UP000001225"/>
    </source>
</evidence>
<dbReference type="InterPro" id="IPR009752">
    <property type="entry name" value="Phage_Mu_GpJ"/>
</dbReference>
<dbReference type="STRING" id="94624.Bpet4415"/>
<proteinExistence type="predicted"/>
<dbReference type="Pfam" id="PF07030">
    <property type="entry name" value="Phage_Mu_Gp36"/>
    <property type="match status" value="1"/>
</dbReference>
<dbReference type="eggNOG" id="COG4387">
    <property type="taxonomic scope" value="Bacteria"/>
</dbReference>